<dbReference type="Proteomes" id="UP000510721">
    <property type="component" value="Plasmid pEmeITTGR7a"/>
</dbReference>
<dbReference type="GO" id="GO:0016787">
    <property type="term" value="F:hydrolase activity"/>
    <property type="evidence" value="ECO:0007669"/>
    <property type="project" value="UniProtKB-KW"/>
</dbReference>
<reference evidence="7 8" key="1">
    <citation type="submission" date="2019-06" db="EMBL/GenBank/DDBJ databases">
        <title>Complete genome sequence of Ensifer mexicanus ITTG R7 isolated from nodules of Acacia angustissima (Mill.) Kuntze.</title>
        <authorList>
            <person name="Rincon-Rosales R."/>
            <person name="Rogel M.A."/>
            <person name="Guerrero G."/>
            <person name="Rincon-Molina C.I."/>
            <person name="Lopez-Lopez A."/>
            <person name="Martinez-Romero E."/>
        </authorList>
    </citation>
    <scope>NUCLEOTIDE SEQUENCE [LARGE SCALE GENOMIC DNA]</scope>
    <source>
        <strain evidence="7 8">ITTG R7</strain>
        <plasmid evidence="8">pemeittgr7a</plasmid>
    </source>
</reference>
<evidence type="ECO:0000256" key="1">
    <source>
        <dbReference type="ARBA" id="ARBA00022741"/>
    </source>
</evidence>
<dbReference type="RefSeq" id="WP_180941932.1">
    <property type="nucleotide sequence ID" value="NZ_CP041239.1"/>
</dbReference>
<evidence type="ECO:0000313" key="8">
    <source>
        <dbReference type="Proteomes" id="UP000510721"/>
    </source>
</evidence>
<gene>
    <name evidence="7" type="ORF">FKV68_20870</name>
</gene>
<keyword evidence="8" id="KW-1185">Reference proteome</keyword>
<keyword evidence="4" id="KW-0067">ATP-binding</keyword>
<name>A0A859QYI2_9HYPH</name>
<dbReference type="GO" id="GO:0003677">
    <property type="term" value="F:DNA binding"/>
    <property type="evidence" value="ECO:0007669"/>
    <property type="project" value="InterPro"/>
</dbReference>
<evidence type="ECO:0000259" key="6">
    <source>
        <dbReference type="Pfam" id="PF13361"/>
    </source>
</evidence>
<evidence type="ECO:0000256" key="2">
    <source>
        <dbReference type="ARBA" id="ARBA00022801"/>
    </source>
</evidence>
<proteinExistence type="predicted"/>
<dbReference type="InterPro" id="IPR027417">
    <property type="entry name" value="P-loop_NTPase"/>
</dbReference>
<keyword evidence="7" id="KW-0614">Plasmid</keyword>
<sequence>MNRGSSASMPSRGEGRGVVRLMTIHKSKGLEYHTVFFVELNDDVFWNTTDDANVFLVALSRARERVKFSFCEDSSGFKNGRRFIAPLERAAVQFIRRHTAH</sequence>
<keyword evidence="3" id="KW-0347">Helicase</keyword>
<evidence type="ECO:0000256" key="3">
    <source>
        <dbReference type="ARBA" id="ARBA00022806"/>
    </source>
</evidence>
<keyword evidence="1" id="KW-0547">Nucleotide-binding</keyword>
<organism evidence="7 8">
    <name type="scientific">Sinorhizobium mexicanum</name>
    <dbReference type="NCBI Taxonomy" id="375549"/>
    <lineage>
        <taxon>Bacteria</taxon>
        <taxon>Pseudomonadati</taxon>
        <taxon>Pseudomonadota</taxon>
        <taxon>Alphaproteobacteria</taxon>
        <taxon>Hyphomicrobiales</taxon>
        <taxon>Rhizobiaceae</taxon>
        <taxon>Sinorhizobium/Ensifer group</taxon>
        <taxon>Sinorhizobium</taxon>
    </lineage>
</organism>
<keyword evidence="2" id="KW-0378">Hydrolase</keyword>
<protein>
    <recommendedName>
        <fullName evidence="5">DNA 3'-5' helicase II</fullName>
    </recommendedName>
</protein>
<dbReference type="Gene3D" id="3.40.50.300">
    <property type="entry name" value="P-loop containing nucleotide triphosphate hydrolases"/>
    <property type="match status" value="1"/>
</dbReference>
<accession>A0A859QYI2</accession>
<dbReference type="KEGG" id="emx:FKV68_20870"/>
<dbReference type="PANTHER" id="PTHR11070:SF2">
    <property type="entry name" value="ATP-DEPENDENT DNA HELICASE SRS2"/>
    <property type="match status" value="1"/>
</dbReference>
<feature type="domain" description="UvrD-like helicase C-terminal" evidence="6">
    <location>
        <begin position="18"/>
        <end position="72"/>
    </location>
</feature>
<dbReference type="EMBL" id="CP041239">
    <property type="protein sequence ID" value="QLL63941.1"/>
    <property type="molecule type" value="Genomic_DNA"/>
</dbReference>
<geneLocation type="plasmid" evidence="8">
    <name>pemeittgr7a</name>
</geneLocation>
<dbReference type="InterPro" id="IPR014017">
    <property type="entry name" value="DNA_helicase_UvrD-like_C"/>
</dbReference>
<dbReference type="AlphaFoldDB" id="A0A859QYI2"/>
<dbReference type="GO" id="GO:0043138">
    <property type="term" value="F:3'-5' DNA helicase activity"/>
    <property type="evidence" value="ECO:0007669"/>
    <property type="project" value="TreeGrafter"/>
</dbReference>
<evidence type="ECO:0000256" key="4">
    <source>
        <dbReference type="ARBA" id="ARBA00022840"/>
    </source>
</evidence>
<dbReference type="GO" id="GO:0000725">
    <property type="term" value="P:recombinational repair"/>
    <property type="evidence" value="ECO:0007669"/>
    <property type="project" value="TreeGrafter"/>
</dbReference>
<dbReference type="GO" id="GO:0005524">
    <property type="term" value="F:ATP binding"/>
    <property type="evidence" value="ECO:0007669"/>
    <property type="project" value="UniProtKB-KW"/>
</dbReference>
<dbReference type="PANTHER" id="PTHR11070">
    <property type="entry name" value="UVRD / RECB / PCRA DNA HELICASE FAMILY MEMBER"/>
    <property type="match status" value="1"/>
</dbReference>
<dbReference type="SUPFAM" id="SSF52540">
    <property type="entry name" value="P-loop containing nucleoside triphosphate hydrolases"/>
    <property type="match status" value="1"/>
</dbReference>
<dbReference type="Pfam" id="PF13361">
    <property type="entry name" value="UvrD_C"/>
    <property type="match status" value="1"/>
</dbReference>
<evidence type="ECO:0000256" key="5">
    <source>
        <dbReference type="ARBA" id="ARBA00034923"/>
    </source>
</evidence>
<evidence type="ECO:0000313" key="7">
    <source>
        <dbReference type="EMBL" id="QLL63941.1"/>
    </source>
</evidence>
<dbReference type="InterPro" id="IPR000212">
    <property type="entry name" value="DNA_helicase_UvrD/REP"/>
</dbReference>